<dbReference type="GO" id="GO:0010608">
    <property type="term" value="P:post-transcriptional regulation of gene expression"/>
    <property type="evidence" value="ECO:0007669"/>
    <property type="project" value="TreeGrafter"/>
</dbReference>
<feature type="domain" description="PUM-HD" evidence="4">
    <location>
        <begin position="217"/>
        <end position="477"/>
    </location>
</feature>
<reference evidence="5" key="1">
    <citation type="submission" date="2021-02" db="EMBL/GenBank/DDBJ databases">
        <authorList>
            <person name="Dougan E. K."/>
            <person name="Rhodes N."/>
            <person name="Thang M."/>
            <person name="Chan C."/>
        </authorList>
    </citation>
    <scope>NUCLEOTIDE SEQUENCE</scope>
</reference>
<evidence type="ECO:0000313" key="6">
    <source>
        <dbReference type="Proteomes" id="UP000649617"/>
    </source>
</evidence>
<dbReference type="PROSITE" id="PS50302">
    <property type="entry name" value="PUM"/>
    <property type="match status" value="3"/>
</dbReference>
<dbReference type="SMART" id="SM00025">
    <property type="entry name" value="Pumilio"/>
    <property type="match status" value="5"/>
</dbReference>
<dbReference type="InterPro" id="IPR016024">
    <property type="entry name" value="ARM-type_fold"/>
</dbReference>
<dbReference type="PANTHER" id="PTHR12537">
    <property type="entry name" value="RNA BINDING PROTEIN PUMILIO-RELATED"/>
    <property type="match status" value="1"/>
</dbReference>
<accession>A0A812XYC3</accession>
<comment type="caution">
    <text evidence="5">The sequence shown here is derived from an EMBL/GenBank/DDBJ whole genome shotgun (WGS) entry which is preliminary data.</text>
</comment>
<feature type="repeat" description="Pumilio" evidence="2">
    <location>
        <begin position="348"/>
        <end position="386"/>
    </location>
</feature>
<evidence type="ECO:0000313" key="5">
    <source>
        <dbReference type="EMBL" id="CAE7765022.1"/>
    </source>
</evidence>
<dbReference type="GO" id="GO:0005737">
    <property type="term" value="C:cytoplasm"/>
    <property type="evidence" value="ECO:0007669"/>
    <property type="project" value="TreeGrafter"/>
</dbReference>
<keyword evidence="1" id="KW-0677">Repeat</keyword>
<dbReference type="InterPro" id="IPR033133">
    <property type="entry name" value="PUM-HD"/>
</dbReference>
<dbReference type="PANTHER" id="PTHR12537:SF12">
    <property type="entry name" value="MATERNAL PROTEIN PUMILIO"/>
    <property type="match status" value="1"/>
</dbReference>
<dbReference type="Pfam" id="PF22493">
    <property type="entry name" value="PUF_NOP9"/>
    <property type="match status" value="1"/>
</dbReference>
<dbReference type="Pfam" id="PF00806">
    <property type="entry name" value="PUF"/>
    <property type="match status" value="2"/>
</dbReference>
<dbReference type="OrthoDB" id="419691at2759"/>
<evidence type="ECO:0000256" key="1">
    <source>
        <dbReference type="ARBA" id="ARBA00022737"/>
    </source>
</evidence>
<dbReference type="InterPro" id="IPR011989">
    <property type="entry name" value="ARM-like"/>
</dbReference>
<dbReference type="Proteomes" id="UP000649617">
    <property type="component" value="Unassembled WGS sequence"/>
</dbReference>
<keyword evidence="6" id="KW-1185">Reference proteome</keyword>
<dbReference type="AlphaFoldDB" id="A0A812XYC3"/>
<dbReference type="SUPFAM" id="SSF48371">
    <property type="entry name" value="ARM repeat"/>
    <property type="match status" value="1"/>
</dbReference>
<organism evidence="5 6">
    <name type="scientific">Symbiodinium pilosum</name>
    <name type="common">Dinoflagellate</name>
    <dbReference type="NCBI Taxonomy" id="2952"/>
    <lineage>
        <taxon>Eukaryota</taxon>
        <taxon>Sar</taxon>
        <taxon>Alveolata</taxon>
        <taxon>Dinophyceae</taxon>
        <taxon>Suessiales</taxon>
        <taxon>Symbiodiniaceae</taxon>
        <taxon>Symbiodinium</taxon>
    </lineage>
</organism>
<dbReference type="InterPro" id="IPR001313">
    <property type="entry name" value="Pumilio_RNA-bd_rpt"/>
</dbReference>
<name>A0A812XYC3_SYMPI</name>
<evidence type="ECO:0000256" key="2">
    <source>
        <dbReference type="PROSITE-ProRule" id="PRU00317"/>
    </source>
</evidence>
<gene>
    <name evidence="5" type="primary">APUM5</name>
    <name evidence="5" type="ORF">SPIL2461_LOCUS22415</name>
</gene>
<evidence type="ECO:0000256" key="3">
    <source>
        <dbReference type="SAM" id="MobiDB-lite"/>
    </source>
</evidence>
<feature type="repeat" description="Pumilio" evidence="2">
    <location>
        <begin position="239"/>
        <end position="275"/>
    </location>
</feature>
<feature type="region of interest" description="Disordered" evidence="3">
    <location>
        <begin position="170"/>
        <end position="204"/>
    </location>
</feature>
<proteinExistence type="predicted"/>
<feature type="repeat" description="Pumilio" evidence="2">
    <location>
        <begin position="311"/>
        <end position="347"/>
    </location>
</feature>
<sequence length="477" mass="52260">MAESSVAPSTGEVLSIQELKEQGNLAFKRATLLRRTTASTQYLGEAKSYYIQAIQRVGNAKADAENLALSCEVIAAAEPNQPFVVQEVAVNQPMMQVVQPYVTAMLVPVIVNASGQIMQGQTQAVPVASPNQDYGAQWTFPPGSPHMNSPQMAPLENFNFGYDYAEAGFEYGSPEDEENRGQARRRRRARAAQPKTPGMIQNSARRCAEDVTVLSKEHCDHLRQQLEAGGDELTMAMSQISGKVWSLSRDANGCRVVQTAMEKASNGAAKELALELHGHVREAVVSPHANYVIQKVITQLSPATSAFIADELLGNGARFARHRFGCRIMCRLLEHCSNADGTRKLVDEVLEDLSEALDLCRHNFGHHVVQSVLEHGDSRYKELIAEVLQSDLFANASHRSASYVVESALSHCLEKDQQVLLQQLSDPNMVAQLAQARYGFYVAKTVLQRPEVDAEALSRLPAVAAMLASGESIQQPY</sequence>
<protein>
    <submittedName>
        <fullName evidence="5">APUM5 protein</fullName>
    </submittedName>
</protein>
<evidence type="ECO:0000259" key="4">
    <source>
        <dbReference type="PROSITE" id="PS50303"/>
    </source>
</evidence>
<dbReference type="Gene3D" id="1.25.10.10">
    <property type="entry name" value="Leucine-rich Repeat Variant"/>
    <property type="match status" value="1"/>
</dbReference>
<dbReference type="EMBL" id="CAJNIZ010047260">
    <property type="protein sequence ID" value="CAE7765022.1"/>
    <property type="molecule type" value="Genomic_DNA"/>
</dbReference>
<dbReference type="GO" id="GO:0003729">
    <property type="term" value="F:mRNA binding"/>
    <property type="evidence" value="ECO:0007669"/>
    <property type="project" value="TreeGrafter"/>
</dbReference>
<dbReference type="PROSITE" id="PS50303">
    <property type="entry name" value="PUM_HD"/>
    <property type="match status" value="1"/>
</dbReference>